<dbReference type="GO" id="GO:0009279">
    <property type="term" value="C:cell outer membrane"/>
    <property type="evidence" value="ECO:0007669"/>
    <property type="project" value="UniProtKB-SubCell"/>
</dbReference>
<dbReference type="Gene3D" id="2.40.170.20">
    <property type="entry name" value="TonB-dependent receptor, beta-barrel domain"/>
    <property type="match status" value="1"/>
</dbReference>
<evidence type="ECO:0000256" key="2">
    <source>
        <dbReference type="ARBA" id="ARBA00022448"/>
    </source>
</evidence>
<dbReference type="InterPro" id="IPR012910">
    <property type="entry name" value="Plug_dom"/>
</dbReference>
<evidence type="ECO:0000256" key="7">
    <source>
        <dbReference type="ARBA" id="ARBA00023237"/>
    </source>
</evidence>
<evidence type="ECO:0000256" key="9">
    <source>
        <dbReference type="RuleBase" id="RU003357"/>
    </source>
</evidence>
<keyword evidence="2 8" id="KW-0813">Transport</keyword>
<dbReference type="Pfam" id="PF07715">
    <property type="entry name" value="Plug"/>
    <property type="match status" value="1"/>
</dbReference>
<feature type="domain" description="TonB-dependent receptor plug" evidence="12">
    <location>
        <begin position="120"/>
        <end position="227"/>
    </location>
</feature>
<dbReference type="PROSITE" id="PS52016">
    <property type="entry name" value="TONB_DEPENDENT_REC_3"/>
    <property type="match status" value="1"/>
</dbReference>
<evidence type="ECO:0000256" key="6">
    <source>
        <dbReference type="ARBA" id="ARBA00023136"/>
    </source>
</evidence>
<keyword evidence="6 8" id="KW-0472">Membrane</keyword>
<name>W7Y4F6_9BACT</name>
<dbReference type="InterPro" id="IPR023996">
    <property type="entry name" value="TonB-dep_OMP_SusC/RagA"/>
</dbReference>
<dbReference type="AlphaFoldDB" id="W7Y4F6"/>
<dbReference type="Gene3D" id="2.60.40.1120">
    <property type="entry name" value="Carboxypeptidase-like, regulatory domain"/>
    <property type="match status" value="1"/>
</dbReference>
<dbReference type="SUPFAM" id="SSF56935">
    <property type="entry name" value="Porins"/>
    <property type="match status" value="1"/>
</dbReference>
<dbReference type="STRING" id="869213.GCA_000517085_01107"/>
<evidence type="ECO:0000256" key="1">
    <source>
        <dbReference type="ARBA" id="ARBA00004571"/>
    </source>
</evidence>
<accession>W7Y4F6</accession>
<feature type="chain" id="PRO_5004903965" evidence="10">
    <location>
        <begin position="28"/>
        <end position="1039"/>
    </location>
</feature>
<dbReference type="Proteomes" id="UP000019402">
    <property type="component" value="Unassembled WGS sequence"/>
</dbReference>
<keyword evidence="4 8" id="KW-0812">Transmembrane</keyword>
<reference evidence="13 14" key="1">
    <citation type="journal article" date="2014" name="Genome Announc.">
        <title>Draft Genome Sequence of Cytophaga fermentans JCM 21142T, a Facultative Anaerobe Isolated from Marine Mud.</title>
        <authorList>
            <person name="Starns D."/>
            <person name="Oshima K."/>
            <person name="Suda W."/>
            <person name="Iino T."/>
            <person name="Yuki M."/>
            <person name="Inoue J."/>
            <person name="Kitamura K."/>
            <person name="Iida T."/>
            <person name="Darby A."/>
            <person name="Hattori M."/>
            <person name="Ohkuma M."/>
        </authorList>
    </citation>
    <scope>NUCLEOTIDE SEQUENCE [LARGE SCALE GENOMIC DNA]</scope>
    <source>
        <strain evidence="13 14">JCM 21142</strain>
    </source>
</reference>
<keyword evidence="7 8" id="KW-0998">Cell outer membrane</keyword>
<feature type="domain" description="TonB-dependent receptor-like beta-barrel" evidence="11">
    <location>
        <begin position="432"/>
        <end position="1004"/>
    </location>
</feature>
<sequence length="1039" mass="115735">MENKFKPMKSMGFLIAMLLFCSTVIFAQELQVSGKVTDLGGDPLPGVAVVVKGTTVGTITGMNGEYHLNVESEKVLVFSFIGMKTKEVAVGVNTLMNVILEDETTDLEEVQVIAYGSQKKVSVVGAITSVGNKDLVSTPTGSVANSLAGHVTGLASIQSSGQPGANDPDLYIRGISTLDASTSTPLMMVDGVERDFMQLDPEEIESISILKDASATAVYGIRGANGVILVTTKRGSVGKPKISVSASMSMQQPTQLLDFADSYTYATVYNKAQLNDGIAEDKLMFSQDAIDNFKTGENPLVYPNTDWMDYLFKSFAKQHKENVNITGGSKRVKYFVSLGFFSQDGMLEDFGSLDYDYNFGYNRFNYRSNVDVEVTNTTTLALTIGGRTEDRVEPNTKEGMDQMWRQIYWAVPFSGSGVVDDKYLVNGNNYIDLQKKDGLDPFYGRGFKEFNKNTLNFDIALKQKLDFVTEGLRFGVKAAYNTSYNHNKTRSTSVRTYDPIFLKDAETNVSAEDPNAYDVVYKTSGSFGNLGYNEDTDKARNWYAEATLNYNRNFGLHAVGALLLYNQRRNYYPEQYADLPTGYIGSAFRATYAYNNRYLAEINMGYNGSEQFDSKKRYGLFPAVSLGWVITEEAFMQGQDILSFLKIRGSYGLVGNDRLGANRFLYLPDAYDVSAGGYNFGIDVPQSLPGASESRIGNPNLTWETAVKQNYGIDAKFFDNQLSVNADFFIEDREDILVTRATVPGYVAATLPAVNLGEVNNKGGEIEVIWRQRLNGNFNYFIKLNASHAKNKIIFKDEVRPNESYMAATGRAVGQHFGYQTLGFWQEEHFDVDNEGSYTLKPEFVSYQNPQPGDVRYKDRNNDGKIDTDDIGYVGYSNVPQTTLGASFGFEYKGFDFKTVWAGATNVSRYLDDTYKVAFGATKSRSLLQYMVDDAWTPETAYSATYPRISITGADRNMQKSDLWVKDASYLRLKNLELGYTVKASFMNKLGLSNMRVYFSGYNLLTFSRLKMVDPEAKTGSNSVYPVMRVYNLGLNLKF</sequence>
<dbReference type="Pfam" id="PF13715">
    <property type="entry name" value="CarbopepD_reg_2"/>
    <property type="match status" value="1"/>
</dbReference>
<evidence type="ECO:0000256" key="10">
    <source>
        <dbReference type="SAM" id="SignalP"/>
    </source>
</evidence>
<dbReference type="eggNOG" id="COG4206">
    <property type="taxonomic scope" value="Bacteria"/>
</dbReference>
<protein>
    <submittedName>
        <fullName evidence="13">TonB-linked outer membrane protein, SusC/RagA family</fullName>
    </submittedName>
</protein>
<dbReference type="PROSITE" id="PS00018">
    <property type="entry name" value="EF_HAND_1"/>
    <property type="match status" value="1"/>
</dbReference>
<dbReference type="RefSeq" id="WP_044214337.1">
    <property type="nucleotide sequence ID" value="NZ_BAMD01000123.1"/>
</dbReference>
<keyword evidence="3 8" id="KW-1134">Transmembrane beta strand</keyword>
<dbReference type="SUPFAM" id="SSF49464">
    <property type="entry name" value="Carboxypeptidase regulatory domain-like"/>
    <property type="match status" value="1"/>
</dbReference>
<dbReference type="Pfam" id="PF00593">
    <property type="entry name" value="TonB_dep_Rec_b-barrel"/>
    <property type="match status" value="1"/>
</dbReference>
<dbReference type="NCBIfam" id="TIGR04057">
    <property type="entry name" value="SusC_RagA_signa"/>
    <property type="match status" value="1"/>
</dbReference>
<dbReference type="InterPro" id="IPR000531">
    <property type="entry name" value="Beta-barrel_TonB"/>
</dbReference>
<comment type="caution">
    <text evidence="13">The sequence shown here is derived from an EMBL/GenBank/DDBJ whole genome shotgun (WGS) entry which is preliminary data.</text>
</comment>
<dbReference type="Gene3D" id="2.170.130.10">
    <property type="entry name" value="TonB-dependent receptor, plug domain"/>
    <property type="match status" value="1"/>
</dbReference>
<evidence type="ECO:0000256" key="3">
    <source>
        <dbReference type="ARBA" id="ARBA00022452"/>
    </source>
</evidence>
<evidence type="ECO:0000313" key="13">
    <source>
        <dbReference type="EMBL" id="GAF05780.1"/>
    </source>
</evidence>
<dbReference type="NCBIfam" id="TIGR04056">
    <property type="entry name" value="OMP_RagA_SusC"/>
    <property type="match status" value="1"/>
</dbReference>
<dbReference type="EMBL" id="BAMD01000123">
    <property type="protein sequence ID" value="GAF05780.1"/>
    <property type="molecule type" value="Genomic_DNA"/>
</dbReference>
<evidence type="ECO:0000256" key="4">
    <source>
        <dbReference type="ARBA" id="ARBA00022692"/>
    </source>
</evidence>
<dbReference type="OrthoDB" id="9768177at2"/>
<keyword evidence="5 9" id="KW-0798">TonB box</keyword>
<dbReference type="InterPro" id="IPR036942">
    <property type="entry name" value="Beta-barrel_TonB_sf"/>
</dbReference>
<dbReference type="InterPro" id="IPR018247">
    <property type="entry name" value="EF_Hand_1_Ca_BS"/>
</dbReference>
<evidence type="ECO:0000259" key="11">
    <source>
        <dbReference type="Pfam" id="PF00593"/>
    </source>
</evidence>
<dbReference type="InterPro" id="IPR008969">
    <property type="entry name" value="CarboxyPept-like_regulatory"/>
</dbReference>
<dbReference type="InterPro" id="IPR039426">
    <property type="entry name" value="TonB-dep_rcpt-like"/>
</dbReference>
<evidence type="ECO:0000256" key="5">
    <source>
        <dbReference type="ARBA" id="ARBA00023077"/>
    </source>
</evidence>
<gene>
    <name evidence="13" type="ORF">JCM21142_104533</name>
</gene>
<keyword evidence="14" id="KW-1185">Reference proteome</keyword>
<evidence type="ECO:0000259" key="12">
    <source>
        <dbReference type="Pfam" id="PF07715"/>
    </source>
</evidence>
<proteinExistence type="inferred from homology"/>
<dbReference type="InterPro" id="IPR037066">
    <property type="entry name" value="Plug_dom_sf"/>
</dbReference>
<comment type="similarity">
    <text evidence="8 9">Belongs to the TonB-dependent receptor family.</text>
</comment>
<organism evidence="13 14">
    <name type="scientific">Saccharicrinis fermentans DSM 9555 = JCM 21142</name>
    <dbReference type="NCBI Taxonomy" id="869213"/>
    <lineage>
        <taxon>Bacteria</taxon>
        <taxon>Pseudomonadati</taxon>
        <taxon>Bacteroidota</taxon>
        <taxon>Bacteroidia</taxon>
        <taxon>Marinilabiliales</taxon>
        <taxon>Marinilabiliaceae</taxon>
        <taxon>Saccharicrinis</taxon>
    </lineage>
</organism>
<dbReference type="FunFam" id="2.170.130.10:FF:000003">
    <property type="entry name" value="SusC/RagA family TonB-linked outer membrane protein"/>
    <property type="match status" value="1"/>
</dbReference>
<feature type="signal peptide" evidence="10">
    <location>
        <begin position="1"/>
        <end position="27"/>
    </location>
</feature>
<comment type="subcellular location">
    <subcellularLocation>
        <location evidence="1 8">Cell outer membrane</location>
        <topology evidence="1 8">Multi-pass membrane protein</topology>
    </subcellularLocation>
</comment>
<evidence type="ECO:0000313" key="14">
    <source>
        <dbReference type="Proteomes" id="UP000019402"/>
    </source>
</evidence>
<keyword evidence="10" id="KW-0732">Signal</keyword>
<dbReference type="InterPro" id="IPR023997">
    <property type="entry name" value="TonB-dep_OMP_SusC/RagA_CS"/>
</dbReference>
<evidence type="ECO:0000256" key="8">
    <source>
        <dbReference type="PROSITE-ProRule" id="PRU01360"/>
    </source>
</evidence>